<accession>A0A4Y2FJG7</accession>
<dbReference type="AlphaFoldDB" id="A0A4Y2FJG7"/>
<dbReference type="Proteomes" id="UP000499080">
    <property type="component" value="Unassembled WGS sequence"/>
</dbReference>
<evidence type="ECO:0000313" key="2">
    <source>
        <dbReference type="Proteomes" id="UP000499080"/>
    </source>
</evidence>
<gene>
    <name evidence="1" type="ORF">AVEN_241764_1</name>
</gene>
<keyword evidence="2" id="KW-1185">Reference proteome</keyword>
<comment type="caution">
    <text evidence="1">The sequence shown here is derived from an EMBL/GenBank/DDBJ whole genome shotgun (WGS) entry which is preliminary data.</text>
</comment>
<organism evidence="1 2">
    <name type="scientific">Araneus ventricosus</name>
    <name type="common">Orbweaver spider</name>
    <name type="synonym">Epeira ventricosa</name>
    <dbReference type="NCBI Taxonomy" id="182803"/>
    <lineage>
        <taxon>Eukaryota</taxon>
        <taxon>Metazoa</taxon>
        <taxon>Ecdysozoa</taxon>
        <taxon>Arthropoda</taxon>
        <taxon>Chelicerata</taxon>
        <taxon>Arachnida</taxon>
        <taxon>Araneae</taxon>
        <taxon>Araneomorphae</taxon>
        <taxon>Entelegynae</taxon>
        <taxon>Araneoidea</taxon>
        <taxon>Araneidae</taxon>
        <taxon>Araneus</taxon>
    </lineage>
</organism>
<reference evidence="1 2" key="1">
    <citation type="journal article" date="2019" name="Sci. Rep.">
        <title>Orb-weaving spider Araneus ventricosus genome elucidates the spidroin gene catalogue.</title>
        <authorList>
            <person name="Kono N."/>
            <person name="Nakamura H."/>
            <person name="Ohtoshi R."/>
            <person name="Moran D.A.P."/>
            <person name="Shinohara A."/>
            <person name="Yoshida Y."/>
            <person name="Fujiwara M."/>
            <person name="Mori M."/>
            <person name="Tomita M."/>
            <person name="Arakawa K."/>
        </authorList>
    </citation>
    <scope>NUCLEOTIDE SEQUENCE [LARGE SCALE GENOMIC DNA]</scope>
</reference>
<evidence type="ECO:0000313" key="1">
    <source>
        <dbReference type="EMBL" id="GBM40716.1"/>
    </source>
</evidence>
<name>A0A4Y2FJG7_ARAVE</name>
<protein>
    <submittedName>
        <fullName evidence="1">Uncharacterized protein</fullName>
    </submittedName>
</protein>
<dbReference type="EMBL" id="BGPR01000940">
    <property type="protein sequence ID" value="GBM40716.1"/>
    <property type="molecule type" value="Genomic_DNA"/>
</dbReference>
<proteinExistence type="predicted"/>
<sequence>MSSMIIENGKKVIQNVKGGRQINQELRKRQTRVAESFASPRIEISSIEQLGARRKKKATLSPIEIRTLRTAPGAALTWRVFLNRPFFAFSQQSSR</sequence>